<feature type="signal peptide" evidence="2">
    <location>
        <begin position="1"/>
        <end position="20"/>
    </location>
</feature>
<organism evidence="4 5">
    <name type="scientific">Dreissena polymorpha</name>
    <name type="common">Zebra mussel</name>
    <name type="synonym">Mytilus polymorpha</name>
    <dbReference type="NCBI Taxonomy" id="45954"/>
    <lineage>
        <taxon>Eukaryota</taxon>
        <taxon>Metazoa</taxon>
        <taxon>Spiralia</taxon>
        <taxon>Lophotrochozoa</taxon>
        <taxon>Mollusca</taxon>
        <taxon>Bivalvia</taxon>
        <taxon>Autobranchia</taxon>
        <taxon>Heteroconchia</taxon>
        <taxon>Euheterodonta</taxon>
        <taxon>Imparidentia</taxon>
        <taxon>Neoheterodontei</taxon>
        <taxon>Myida</taxon>
        <taxon>Dreissenoidea</taxon>
        <taxon>Dreissenidae</taxon>
        <taxon>Dreissena</taxon>
    </lineage>
</organism>
<evidence type="ECO:0000256" key="2">
    <source>
        <dbReference type="SAM" id="SignalP"/>
    </source>
</evidence>
<keyword evidence="1" id="KW-0812">Transmembrane</keyword>
<dbReference type="SUPFAM" id="SSF48726">
    <property type="entry name" value="Immunoglobulin"/>
    <property type="match status" value="1"/>
</dbReference>
<keyword evidence="1" id="KW-0472">Membrane</keyword>
<keyword evidence="5" id="KW-1185">Reference proteome</keyword>
<protein>
    <recommendedName>
        <fullName evidence="3">Ig-like domain-containing protein</fullName>
    </recommendedName>
</protein>
<dbReference type="Gene3D" id="2.60.40.10">
    <property type="entry name" value="Immunoglobulins"/>
    <property type="match status" value="1"/>
</dbReference>
<accession>A0A9D4D7A2</accession>
<feature type="transmembrane region" description="Helical" evidence="1">
    <location>
        <begin position="323"/>
        <end position="348"/>
    </location>
</feature>
<feature type="chain" id="PRO_5038756822" description="Ig-like domain-containing protein" evidence="2">
    <location>
        <begin position="21"/>
        <end position="454"/>
    </location>
</feature>
<proteinExistence type="predicted"/>
<dbReference type="InterPro" id="IPR013783">
    <property type="entry name" value="Ig-like_fold"/>
</dbReference>
<gene>
    <name evidence="4" type="ORF">DPMN_046112</name>
</gene>
<evidence type="ECO:0000313" key="4">
    <source>
        <dbReference type="EMBL" id="KAH3739460.1"/>
    </source>
</evidence>
<dbReference type="OrthoDB" id="6431884at2759"/>
<feature type="domain" description="Ig-like" evidence="3">
    <location>
        <begin position="222"/>
        <end position="307"/>
    </location>
</feature>
<name>A0A9D4D7A2_DREPO</name>
<evidence type="ECO:0000256" key="1">
    <source>
        <dbReference type="SAM" id="Phobius"/>
    </source>
</evidence>
<dbReference type="Proteomes" id="UP000828390">
    <property type="component" value="Unassembled WGS sequence"/>
</dbReference>
<comment type="caution">
    <text evidence="4">The sequence shown here is derived from an EMBL/GenBank/DDBJ whole genome shotgun (WGS) entry which is preliminary data.</text>
</comment>
<dbReference type="InterPro" id="IPR007110">
    <property type="entry name" value="Ig-like_dom"/>
</dbReference>
<keyword evidence="1" id="KW-1133">Transmembrane helix</keyword>
<dbReference type="AlphaFoldDB" id="A0A9D4D7A2"/>
<keyword evidence="2" id="KW-0732">Signal</keyword>
<sequence>MDVLIHHLFIAWSLLDGLHSEMVLDVPELREGIPGNITCSVNKVKRPVKIELSLGNKSLPEIRQENIYDTASGTYTSIKTVTGIDRSWNDKSFTCMSYIQGPTNDSYVFHAFKNQTVVFKYPPSSMIMTSQETPINMLPWYPLTIICAAIDSNADCMIKWTSDLPDLHLISKTQAGHRDIVSTIQVNVSQGNSGHNISCHTECVDFVVHFIKVYTLDLPRPPTITIRPAYEKSVTGNLVGVLECEADNNPIGNISWIAKQTNDTQINCYNSTVCLLQLNETTVASVTQYACFAVNVHGQDHKSFKATNADGDTATDGSEGKLVFMNALIISVVCLVLCFGLFLGCVVYKRLTQSDEVIRSKGMSSDVATNFQPSTPGNASVQHEIHEPRYANNLASVINRSCTQVDGVNQLIYADIDIEFLEQNRAARSTQGETAHTVYTSVRFTRETERNPAC</sequence>
<evidence type="ECO:0000259" key="3">
    <source>
        <dbReference type="PROSITE" id="PS50835"/>
    </source>
</evidence>
<dbReference type="InterPro" id="IPR036179">
    <property type="entry name" value="Ig-like_dom_sf"/>
</dbReference>
<reference evidence="4" key="2">
    <citation type="submission" date="2020-11" db="EMBL/GenBank/DDBJ databases">
        <authorList>
            <person name="McCartney M.A."/>
            <person name="Auch B."/>
            <person name="Kono T."/>
            <person name="Mallez S."/>
            <person name="Becker A."/>
            <person name="Gohl D.M."/>
            <person name="Silverstein K.A.T."/>
            <person name="Koren S."/>
            <person name="Bechman K.B."/>
            <person name="Herman A."/>
            <person name="Abrahante J.E."/>
            <person name="Garbe J."/>
        </authorList>
    </citation>
    <scope>NUCLEOTIDE SEQUENCE</scope>
    <source>
        <strain evidence="4">Duluth1</strain>
        <tissue evidence="4">Whole animal</tissue>
    </source>
</reference>
<dbReference type="EMBL" id="JAIWYP010000011">
    <property type="protein sequence ID" value="KAH3739460.1"/>
    <property type="molecule type" value="Genomic_DNA"/>
</dbReference>
<evidence type="ECO:0000313" key="5">
    <source>
        <dbReference type="Proteomes" id="UP000828390"/>
    </source>
</evidence>
<reference evidence="4" key="1">
    <citation type="journal article" date="2019" name="bioRxiv">
        <title>The Genome of the Zebra Mussel, Dreissena polymorpha: A Resource for Invasive Species Research.</title>
        <authorList>
            <person name="McCartney M.A."/>
            <person name="Auch B."/>
            <person name="Kono T."/>
            <person name="Mallez S."/>
            <person name="Zhang Y."/>
            <person name="Obille A."/>
            <person name="Becker A."/>
            <person name="Abrahante J.E."/>
            <person name="Garbe J."/>
            <person name="Badalamenti J.P."/>
            <person name="Herman A."/>
            <person name="Mangelson H."/>
            <person name="Liachko I."/>
            <person name="Sullivan S."/>
            <person name="Sone E.D."/>
            <person name="Koren S."/>
            <person name="Silverstein K.A.T."/>
            <person name="Beckman K.B."/>
            <person name="Gohl D.M."/>
        </authorList>
    </citation>
    <scope>NUCLEOTIDE SEQUENCE</scope>
    <source>
        <strain evidence="4">Duluth1</strain>
        <tissue evidence="4">Whole animal</tissue>
    </source>
</reference>
<dbReference type="PROSITE" id="PS50835">
    <property type="entry name" value="IG_LIKE"/>
    <property type="match status" value="1"/>
</dbReference>